<comment type="subcellular location">
    <subcellularLocation>
        <location evidence="1">Membrane</location>
        <topology evidence="1">Multi-pass membrane protein</topology>
    </subcellularLocation>
</comment>
<organism evidence="9 10">
    <name type="scientific">Mesorhizobium kowhaii</name>
    <dbReference type="NCBI Taxonomy" id="1300272"/>
    <lineage>
        <taxon>Bacteria</taxon>
        <taxon>Pseudomonadati</taxon>
        <taxon>Pseudomonadota</taxon>
        <taxon>Alphaproteobacteria</taxon>
        <taxon>Hyphomicrobiales</taxon>
        <taxon>Phyllobacteriaceae</taxon>
        <taxon>Mesorhizobium</taxon>
    </lineage>
</organism>
<dbReference type="GO" id="GO:0005886">
    <property type="term" value="C:plasma membrane"/>
    <property type="evidence" value="ECO:0007669"/>
    <property type="project" value="TreeGrafter"/>
</dbReference>
<dbReference type="EMBL" id="MZXV01000032">
    <property type="protein sequence ID" value="PZV37254.1"/>
    <property type="molecule type" value="Genomic_DNA"/>
</dbReference>
<comment type="caution">
    <text evidence="9">The sequence shown here is derived from an EMBL/GenBank/DDBJ whole genome shotgun (WGS) entry which is preliminary data.</text>
</comment>
<keyword evidence="10" id="KW-1185">Reference proteome</keyword>
<evidence type="ECO:0000256" key="4">
    <source>
        <dbReference type="ARBA" id="ARBA00022989"/>
    </source>
</evidence>
<evidence type="ECO:0000256" key="6">
    <source>
        <dbReference type="SAM" id="MobiDB-lite"/>
    </source>
</evidence>
<evidence type="ECO:0000313" key="9">
    <source>
        <dbReference type="EMBL" id="PZV37254.1"/>
    </source>
</evidence>
<dbReference type="Pfam" id="PF04138">
    <property type="entry name" value="GtrA_DPMS_TM"/>
    <property type="match status" value="1"/>
</dbReference>
<dbReference type="Proteomes" id="UP000248616">
    <property type="component" value="Unassembled WGS sequence"/>
</dbReference>
<dbReference type="InterPro" id="IPR051401">
    <property type="entry name" value="GtrA_CellWall_Glycosyl"/>
</dbReference>
<evidence type="ECO:0000256" key="1">
    <source>
        <dbReference type="ARBA" id="ARBA00004141"/>
    </source>
</evidence>
<dbReference type="PANTHER" id="PTHR38459:SF1">
    <property type="entry name" value="PROPHAGE BACTOPRENOL-LINKED GLUCOSE TRANSLOCASE HOMOLOG"/>
    <property type="match status" value="1"/>
</dbReference>
<feature type="transmembrane region" description="Helical" evidence="7">
    <location>
        <begin position="108"/>
        <end position="130"/>
    </location>
</feature>
<feature type="transmembrane region" description="Helical" evidence="7">
    <location>
        <begin position="47"/>
        <end position="65"/>
    </location>
</feature>
<protein>
    <submittedName>
        <fullName evidence="9">Polysaccharide synthesis protein GtrA</fullName>
    </submittedName>
</protein>
<keyword evidence="5 7" id="KW-0472">Membrane</keyword>
<dbReference type="InterPro" id="IPR007267">
    <property type="entry name" value="GtrA_DPMS_TM"/>
</dbReference>
<name>A0A2W7C307_9HYPH</name>
<evidence type="ECO:0000256" key="2">
    <source>
        <dbReference type="ARBA" id="ARBA00009399"/>
    </source>
</evidence>
<proteinExistence type="inferred from homology"/>
<feature type="region of interest" description="Disordered" evidence="6">
    <location>
        <begin position="138"/>
        <end position="160"/>
    </location>
</feature>
<feature type="transmembrane region" description="Helical" evidence="7">
    <location>
        <begin position="77"/>
        <end position="96"/>
    </location>
</feature>
<keyword evidence="3 7" id="KW-0812">Transmembrane</keyword>
<evidence type="ECO:0000256" key="5">
    <source>
        <dbReference type="ARBA" id="ARBA00023136"/>
    </source>
</evidence>
<dbReference type="OrthoDB" id="6196188at2"/>
<dbReference type="AlphaFoldDB" id="A0A2W7C307"/>
<accession>A0A2W7C307</accession>
<comment type="similarity">
    <text evidence="2">Belongs to the GtrA family.</text>
</comment>
<feature type="compositionally biased region" description="Basic and acidic residues" evidence="6">
    <location>
        <begin position="138"/>
        <end position="152"/>
    </location>
</feature>
<feature type="domain" description="GtrA/DPMS transmembrane" evidence="8">
    <location>
        <begin position="16"/>
        <end position="130"/>
    </location>
</feature>
<sequence>MRMRSNLPFDYPRMLRFGAVGLLNTALGYAVILAGLALGLGDILANATGYAAGLVFGFFLNRQWTFTSADGFRPGTLLRYGGVFLLAYSINLAVVIASRSAGFTESPLVHLAGICVYSGVFYLGSAHFVFVGRGGREDDKAERNSRVTDGPRRGPTSRTP</sequence>
<feature type="transmembrane region" description="Helical" evidence="7">
    <location>
        <begin position="21"/>
        <end position="41"/>
    </location>
</feature>
<dbReference type="GO" id="GO:0000271">
    <property type="term" value="P:polysaccharide biosynthetic process"/>
    <property type="evidence" value="ECO:0007669"/>
    <property type="project" value="InterPro"/>
</dbReference>
<keyword evidence="4 7" id="KW-1133">Transmembrane helix</keyword>
<evidence type="ECO:0000313" key="10">
    <source>
        <dbReference type="Proteomes" id="UP000248616"/>
    </source>
</evidence>
<evidence type="ECO:0000256" key="3">
    <source>
        <dbReference type="ARBA" id="ARBA00022692"/>
    </source>
</evidence>
<dbReference type="PANTHER" id="PTHR38459">
    <property type="entry name" value="PROPHAGE BACTOPRENOL-LINKED GLUCOSE TRANSLOCASE HOMOLOG"/>
    <property type="match status" value="1"/>
</dbReference>
<evidence type="ECO:0000259" key="8">
    <source>
        <dbReference type="Pfam" id="PF04138"/>
    </source>
</evidence>
<gene>
    <name evidence="9" type="ORF">B5V02_13025</name>
</gene>
<evidence type="ECO:0000256" key="7">
    <source>
        <dbReference type="SAM" id="Phobius"/>
    </source>
</evidence>
<reference evidence="10" key="1">
    <citation type="submission" date="2017-03" db="EMBL/GenBank/DDBJ databases">
        <authorList>
            <person name="Safronova V.I."/>
            <person name="Sazanova A.L."/>
            <person name="Chirak E.R."/>
        </authorList>
    </citation>
    <scope>NUCLEOTIDE SEQUENCE [LARGE SCALE GENOMIC DNA]</scope>
    <source>
        <strain evidence="10">Ach-343</strain>
    </source>
</reference>